<proteinExistence type="inferred from homology"/>
<comment type="catalytic activity">
    <reaction evidence="1">
        <text>Release of an N-terminal amino acid, Xaa-|-Yaa-, in which Xaa is preferably Leu, but may be other amino acids including Pro although not Arg or Lys, and Yaa may be Pro. Amino acid amides and methyl esters are also readily hydrolyzed, but rates on arylamides are exceedingly low.</text>
        <dbReference type="EC" id="3.4.11.1"/>
    </reaction>
</comment>
<keyword evidence="5" id="KW-0645">Protease</keyword>
<dbReference type="InterPro" id="IPR043472">
    <property type="entry name" value="Macro_dom-like"/>
</dbReference>
<dbReference type="Pfam" id="PF00883">
    <property type="entry name" value="Peptidase_M17"/>
    <property type="match status" value="1"/>
</dbReference>
<dbReference type="InterPro" id="IPR023042">
    <property type="entry name" value="Peptidase_M17_leu_NH2_pept"/>
</dbReference>
<dbReference type="SUPFAM" id="SSF52949">
    <property type="entry name" value="Macro domain-like"/>
    <property type="match status" value="1"/>
</dbReference>
<dbReference type="AlphaFoldDB" id="A0A6J7D6W5"/>
<feature type="domain" description="Cytosol aminopeptidase" evidence="7">
    <location>
        <begin position="337"/>
        <end position="344"/>
    </location>
</feature>
<reference evidence="8" key="1">
    <citation type="submission" date="2020-05" db="EMBL/GenBank/DDBJ databases">
        <authorList>
            <person name="Chiriac C."/>
            <person name="Salcher M."/>
            <person name="Ghai R."/>
            <person name="Kavagutti S V."/>
        </authorList>
    </citation>
    <scope>NUCLEOTIDE SEQUENCE</scope>
</reference>
<dbReference type="PROSITE" id="PS00631">
    <property type="entry name" value="CYTOSOL_AP"/>
    <property type="match status" value="1"/>
</dbReference>
<dbReference type="GO" id="GO:0005737">
    <property type="term" value="C:cytoplasm"/>
    <property type="evidence" value="ECO:0007669"/>
    <property type="project" value="InterPro"/>
</dbReference>
<dbReference type="EMBL" id="CAFBLM010000018">
    <property type="protein sequence ID" value="CAB4866682.1"/>
    <property type="molecule type" value="Genomic_DNA"/>
</dbReference>
<dbReference type="NCBIfam" id="NF002073">
    <property type="entry name" value="PRK00913.1-2"/>
    <property type="match status" value="1"/>
</dbReference>
<dbReference type="InterPro" id="IPR011356">
    <property type="entry name" value="Leucine_aapep/pepB"/>
</dbReference>
<accession>A0A6J7D6W5</accession>
<keyword evidence="4" id="KW-0031">Aminopeptidase</keyword>
<gene>
    <name evidence="8" type="ORF">UFOPK3401_00564</name>
</gene>
<protein>
    <recommendedName>
        <fullName evidence="3">leucyl aminopeptidase</fullName>
        <ecNumber evidence="3">3.4.11.1</ecNumber>
    </recommendedName>
</protein>
<evidence type="ECO:0000256" key="4">
    <source>
        <dbReference type="ARBA" id="ARBA00022438"/>
    </source>
</evidence>
<evidence type="ECO:0000313" key="8">
    <source>
        <dbReference type="EMBL" id="CAB4866682.1"/>
    </source>
</evidence>
<dbReference type="EC" id="3.4.11.1" evidence="3"/>
<dbReference type="PANTHER" id="PTHR11963:SF23">
    <property type="entry name" value="CYTOSOL AMINOPEPTIDASE"/>
    <property type="match status" value="1"/>
</dbReference>
<evidence type="ECO:0000256" key="3">
    <source>
        <dbReference type="ARBA" id="ARBA00012565"/>
    </source>
</evidence>
<dbReference type="Gene3D" id="3.40.630.10">
    <property type="entry name" value="Zn peptidases"/>
    <property type="match status" value="1"/>
</dbReference>
<evidence type="ECO:0000256" key="2">
    <source>
        <dbReference type="ARBA" id="ARBA00009528"/>
    </source>
</evidence>
<evidence type="ECO:0000256" key="6">
    <source>
        <dbReference type="ARBA" id="ARBA00022801"/>
    </source>
</evidence>
<dbReference type="SUPFAM" id="SSF53187">
    <property type="entry name" value="Zn-dependent exopeptidases"/>
    <property type="match status" value="1"/>
</dbReference>
<evidence type="ECO:0000259" key="7">
    <source>
        <dbReference type="PROSITE" id="PS00631"/>
    </source>
</evidence>
<dbReference type="CDD" id="cd00433">
    <property type="entry name" value="Peptidase_M17"/>
    <property type="match status" value="1"/>
</dbReference>
<organism evidence="8">
    <name type="scientific">freshwater metagenome</name>
    <dbReference type="NCBI Taxonomy" id="449393"/>
    <lineage>
        <taxon>unclassified sequences</taxon>
        <taxon>metagenomes</taxon>
        <taxon>ecological metagenomes</taxon>
    </lineage>
</organism>
<dbReference type="PRINTS" id="PR00481">
    <property type="entry name" value="LAMNOPPTDASE"/>
</dbReference>
<name>A0A6J7D6W5_9ZZZZ</name>
<evidence type="ECO:0000256" key="5">
    <source>
        <dbReference type="ARBA" id="ARBA00022670"/>
    </source>
</evidence>
<sequence length="490" mass="50629">MPTVTLRDRTALKEKFDVLIVGLRLKGRSVAVVGLPAELKAVQSQLEASFKAVGASAKAESVTTIPGITGVGAISIIGVGIGEAKATEEILRRAAGAAVQSTRDSSSIAVVSPSDDAETIAAVAQGSTMGAYRFTTFRSQQPKTSIKSIVIITGKAKDKAAVALTKSAVAIASRVDLVRDLVNTPPSHLSPVVFAKAAASAGRKSGITVSVLDEKQLKAKGFGGLIGVGQGSINPPRLVKLTYKHPQATTTVAFVGKGVTFDSGGLSLKPPQAMETMKSDMAGAAAVLGALLALADIKAKVNVTGYLAMVENMPSGTAQRPSDVLTMYSGKTVEVMNTDAEGRLILADALALAVEDGHDTIIDVATLTGAQMIALGTRYAAAMGNDDAMRTAVVDAANASGESMWPMPLPVELRASFDSTVADLKNTGERFGGMMAAGLFLKEFVAEDTKWVHLDIAGPSFNEGAPFGYTGKGGTGYGVRTLVEFALRQS</sequence>
<dbReference type="GO" id="GO:0006508">
    <property type="term" value="P:proteolysis"/>
    <property type="evidence" value="ECO:0007669"/>
    <property type="project" value="UniProtKB-KW"/>
</dbReference>
<dbReference type="GO" id="GO:0070006">
    <property type="term" value="F:metalloaminopeptidase activity"/>
    <property type="evidence" value="ECO:0007669"/>
    <property type="project" value="InterPro"/>
</dbReference>
<dbReference type="PANTHER" id="PTHR11963">
    <property type="entry name" value="LEUCINE AMINOPEPTIDASE-RELATED"/>
    <property type="match status" value="1"/>
</dbReference>
<keyword evidence="6" id="KW-0378">Hydrolase</keyword>
<dbReference type="Pfam" id="PF02789">
    <property type="entry name" value="Peptidase_M17_N"/>
    <property type="match status" value="1"/>
</dbReference>
<evidence type="ECO:0000256" key="1">
    <source>
        <dbReference type="ARBA" id="ARBA00000135"/>
    </source>
</evidence>
<dbReference type="Gene3D" id="3.40.220.10">
    <property type="entry name" value="Leucine Aminopeptidase, subunit E, domain 1"/>
    <property type="match status" value="1"/>
</dbReference>
<dbReference type="InterPro" id="IPR000819">
    <property type="entry name" value="Peptidase_M17_C"/>
</dbReference>
<dbReference type="HAMAP" id="MF_00181">
    <property type="entry name" value="Cytosol_peptidase_M17"/>
    <property type="match status" value="1"/>
</dbReference>
<dbReference type="GO" id="GO:0030145">
    <property type="term" value="F:manganese ion binding"/>
    <property type="evidence" value="ECO:0007669"/>
    <property type="project" value="InterPro"/>
</dbReference>
<dbReference type="InterPro" id="IPR008283">
    <property type="entry name" value="Peptidase_M17_N"/>
</dbReference>
<comment type="similarity">
    <text evidence="2">Belongs to the peptidase M17 family.</text>
</comment>